<dbReference type="RefSeq" id="WP_062007777.1">
    <property type="nucleotide sequence ID" value="NZ_CP012677.1"/>
</dbReference>
<proteinExistence type="predicted"/>
<gene>
    <name evidence="2" type="ORF">AOC05_14085</name>
</gene>
<dbReference type="EMBL" id="CP012677">
    <property type="protein sequence ID" value="ALE93188.1"/>
    <property type="molecule type" value="Genomic_DNA"/>
</dbReference>
<dbReference type="InterPro" id="IPR050625">
    <property type="entry name" value="ParA/MinD_ATPase"/>
</dbReference>
<reference evidence="3" key="1">
    <citation type="submission" date="2015-09" db="EMBL/GenBank/DDBJ databases">
        <title>Complete genome of Arthrobacter alpinus strain R3.8.</title>
        <authorList>
            <person name="See-Too W.S."/>
            <person name="Chan K.G."/>
        </authorList>
    </citation>
    <scope>NUCLEOTIDE SEQUENCE [LARGE SCALE GENOMIC DNA]</scope>
    <source>
        <strain evidence="3">R3.8</strain>
    </source>
</reference>
<evidence type="ECO:0000259" key="1">
    <source>
        <dbReference type="Pfam" id="PF26563"/>
    </source>
</evidence>
<accession>A0A0M4RR07</accession>
<dbReference type="NCBIfam" id="TIGR03815">
    <property type="entry name" value="CpaE_hom_Actino"/>
    <property type="match status" value="1"/>
</dbReference>
<dbReference type="GO" id="GO:0005524">
    <property type="term" value="F:ATP binding"/>
    <property type="evidence" value="ECO:0007669"/>
    <property type="project" value="TreeGrafter"/>
</dbReference>
<dbReference type="InterPro" id="IPR027417">
    <property type="entry name" value="P-loop_NTPase"/>
</dbReference>
<dbReference type="Gene3D" id="3.40.50.300">
    <property type="entry name" value="P-loop containing nucleotide triphosphate hydrolases"/>
    <property type="match status" value="1"/>
</dbReference>
<organism evidence="2 3">
    <name type="scientific">Arthrobacter alpinus</name>
    <dbReference type="NCBI Taxonomy" id="656366"/>
    <lineage>
        <taxon>Bacteria</taxon>
        <taxon>Bacillati</taxon>
        <taxon>Actinomycetota</taxon>
        <taxon>Actinomycetes</taxon>
        <taxon>Micrococcales</taxon>
        <taxon>Micrococcaceae</taxon>
        <taxon>Arthrobacter</taxon>
    </lineage>
</organism>
<dbReference type="GO" id="GO:0016887">
    <property type="term" value="F:ATP hydrolysis activity"/>
    <property type="evidence" value="ECO:0007669"/>
    <property type="project" value="TreeGrafter"/>
</dbReference>
<dbReference type="PANTHER" id="PTHR43384">
    <property type="entry name" value="SEPTUM SITE-DETERMINING PROTEIN MIND HOMOLOG, CHLOROPLASTIC-RELATED"/>
    <property type="match status" value="1"/>
</dbReference>
<protein>
    <recommendedName>
        <fullName evidence="1">Rv3660c-like CheY-like N-terminal domain-containing protein</fullName>
    </recommendedName>
</protein>
<feature type="domain" description="Rv3660c-like CheY-like N-terminal" evidence="1">
    <location>
        <begin position="7"/>
        <end position="105"/>
    </location>
</feature>
<sequence length="358" mass="36449">MVISGSSALHGEVARVSSAAAVGLLVAQTLEQASVRWDEVSAILVGSDVEAGLPGWRGATVVVGPAEDAARMWVQASRLSADMVAVLPDSAQWLANYLTRLREPTVGTGIVGIVGGCGGAGASTLATLFAVGTAASEFPVLLVDGDQWGGGLDAAMAAGELPGLRWPDLANASGPINPEQLAASLPRPAGVSLLSWGGDTPDVGGYPEMPAPAVINEVMNAARAAFSLVVVDVGRSSESLAVLGVHCDGFIVVVPARLQAAAAAARLVKDLPGAPLGVVVRGPLRDGADIHQVGAAVGVPCIGTVPKVRRVADILDDGRAQELVKRRKVRQLNGDLLDWMAGHGTPAHAVAGQRRADQ</sequence>
<dbReference type="SUPFAM" id="SSF52540">
    <property type="entry name" value="P-loop containing nucleoside triphosphate hydrolases"/>
    <property type="match status" value="1"/>
</dbReference>
<dbReference type="InterPro" id="IPR059050">
    <property type="entry name" value="Rv3660c_N"/>
</dbReference>
<dbReference type="AlphaFoldDB" id="A0A0M4RR07"/>
<dbReference type="GO" id="GO:0009898">
    <property type="term" value="C:cytoplasmic side of plasma membrane"/>
    <property type="evidence" value="ECO:0007669"/>
    <property type="project" value="TreeGrafter"/>
</dbReference>
<dbReference type="InterPro" id="IPR022521">
    <property type="entry name" value="Rv3660c"/>
</dbReference>
<dbReference type="GO" id="GO:0051782">
    <property type="term" value="P:negative regulation of cell division"/>
    <property type="evidence" value="ECO:0007669"/>
    <property type="project" value="TreeGrafter"/>
</dbReference>
<dbReference type="PANTHER" id="PTHR43384:SF11">
    <property type="entry name" value="SEPTUM SITE DETERMINING PROTEIN"/>
    <property type="match status" value="1"/>
</dbReference>
<keyword evidence="3" id="KW-1185">Reference proteome</keyword>
<dbReference type="Proteomes" id="UP000062833">
    <property type="component" value="Chromosome"/>
</dbReference>
<name>A0A0M4RR07_9MICC</name>
<dbReference type="Pfam" id="PF26563">
    <property type="entry name" value="Rv3660c_N"/>
    <property type="match status" value="1"/>
</dbReference>
<evidence type="ECO:0000313" key="3">
    <source>
        <dbReference type="Proteomes" id="UP000062833"/>
    </source>
</evidence>
<dbReference type="GO" id="GO:0005829">
    <property type="term" value="C:cytosol"/>
    <property type="evidence" value="ECO:0007669"/>
    <property type="project" value="TreeGrafter"/>
</dbReference>
<evidence type="ECO:0000313" key="2">
    <source>
        <dbReference type="EMBL" id="ALE93188.1"/>
    </source>
</evidence>
<dbReference type="PATRIC" id="fig|656366.3.peg.3037"/>
<dbReference type="KEGG" id="aaq:AOC05_14085"/>